<dbReference type="PANTHER" id="PTHR41532:SF1">
    <property type="entry name" value="FIXS PROTEIN"/>
    <property type="match status" value="1"/>
</dbReference>
<protein>
    <submittedName>
        <fullName evidence="2">Cbb3-type cytochrome oxidase assembly protein CcoS</fullName>
    </submittedName>
</protein>
<evidence type="ECO:0000313" key="2">
    <source>
        <dbReference type="EMBL" id="AWG21944.1"/>
    </source>
</evidence>
<accession>A0A2S1LDY0</accession>
<keyword evidence="1" id="KW-0812">Transmembrane</keyword>
<dbReference type="KEGG" id="ffa:FFWV33_10615"/>
<reference evidence="2 3" key="1">
    <citation type="submission" date="2017-04" db="EMBL/GenBank/DDBJ databases">
        <title>Compelte genome sequence of WV33.</title>
        <authorList>
            <person name="Lee P.C."/>
        </authorList>
    </citation>
    <scope>NUCLEOTIDE SEQUENCE [LARGE SCALE GENOMIC DNA]</scope>
    <source>
        <strain evidence="2 3">WV33</strain>
    </source>
</reference>
<sequence>MSVIYLLIPISIIIAIGFFIAFIRAVKTGQYDDDYTPSVRMLFDDELKVENPNPKQITEEKQN</sequence>
<evidence type="ECO:0000313" key="3">
    <source>
        <dbReference type="Proteomes" id="UP000244527"/>
    </source>
</evidence>
<dbReference type="EMBL" id="CP020918">
    <property type="protein sequence ID" value="AWG21944.1"/>
    <property type="molecule type" value="Genomic_DNA"/>
</dbReference>
<keyword evidence="3" id="KW-1185">Reference proteome</keyword>
<dbReference type="InterPro" id="IPR004714">
    <property type="entry name" value="Cyt_oxidase_maturation_cbb3"/>
</dbReference>
<keyword evidence="1" id="KW-1133">Transmembrane helix</keyword>
<dbReference type="RefSeq" id="WP_108740876.1">
    <property type="nucleotide sequence ID" value="NZ_CP020918.1"/>
</dbReference>
<dbReference type="NCBIfam" id="TIGR00847">
    <property type="entry name" value="ccoS"/>
    <property type="match status" value="1"/>
</dbReference>
<name>A0A2S1LDY0_9FLAO</name>
<proteinExistence type="predicted"/>
<dbReference type="OrthoDB" id="9802763at2"/>
<dbReference type="Proteomes" id="UP000244527">
    <property type="component" value="Chromosome"/>
</dbReference>
<dbReference type="PANTHER" id="PTHR41532">
    <property type="entry name" value="FIXS PROTEIN"/>
    <property type="match status" value="1"/>
</dbReference>
<dbReference type="Pfam" id="PF03597">
    <property type="entry name" value="FixS"/>
    <property type="match status" value="1"/>
</dbReference>
<keyword evidence="1" id="KW-0472">Membrane</keyword>
<evidence type="ECO:0000256" key="1">
    <source>
        <dbReference type="SAM" id="Phobius"/>
    </source>
</evidence>
<dbReference type="AlphaFoldDB" id="A0A2S1LDY0"/>
<organism evidence="2 3">
    <name type="scientific">Flavobacterium faecale</name>
    <dbReference type="NCBI Taxonomy" id="1355330"/>
    <lineage>
        <taxon>Bacteria</taxon>
        <taxon>Pseudomonadati</taxon>
        <taxon>Bacteroidota</taxon>
        <taxon>Flavobacteriia</taxon>
        <taxon>Flavobacteriales</taxon>
        <taxon>Flavobacteriaceae</taxon>
        <taxon>Flavobacterium</taxon>
    </lineage>
</organism>
<feature type="transmembrane region" description="Helical" evidence="1">
    <location>
        <begin position="6"/>
        <end position="26"/>
    </location>
</feature>
<gene>
    <name evidence="2" type="ORF">FFWV33_10615</name>
</gene>